<dbReference type="Proteomes" id="UP001150904">
    <property type="component" value="Unassembled WGS sequence"/>
</dbReference>
<protein>
    <submittedName>
        <fullName evidence="2">Uncharacterized protein</fullName>
    </submittedName>
</protein>
<keyword evidence="1" id="KW-0732">Signal</keyword>
<proteinExistence type="predicted"/>
<gene>
    <name evidence="2" type="ORF">N7498_003796</name>
</gene>
<name>A0A9W9T883_9EURO</name>
<keyword evidence="3" id="KW-1185">Reference proteome</keyword>
<dbReference type="GeneID" id="83178159"/>
<evidence type="ECO:0000313" key="2">
    <source>
        <dbReference type="EMBL" id="KAJ5212150.1"/>
    </source>
</evidence>
<evidence type="ECO:0000313" key="3">
    <source>
        <dbReference type="Proteomes" id="UP001150904"/>
    </source>
</evidence>
<dbReference type="RefSeq" id="XP_058310320.1">
    <property type="nucleotide sequence ID" value="XM_058450858.1"/>
</dbReference>
<sequence length="105" mass="10402">MQFGALVTSFLCLAAAQFAVAEDTTSVLTTTVTKTLVRVNSVTVTATPTPSSSMVSVTATSTPVVVSSTHAAPSATHTGGAISMRAGMPAAIVAGSFALIMGQAL</sequence>
<dbReference type="EMBL" id="JAPQKR010000008">
    <property type="protein sequence ID" value="KAJ5212150.1"/>
    <property type="molecule type" value="Genomic_DNA"/>
</dbReference>
<reference evidence="2" key="2">
    <citation type="journal article" date="2023" name="IMA Fungus">
        <title>Comparative genomic study of the Penicillium genus elucidates a diverse pangenome and 15 lateral gene transfer events.</title>
        <authorList>
            <person name="Petersen C."/>
            <person name="Sorensen T."/>
            <person name="Nielsen M.R."/>
            <person name="Sondergaard T.E."/>
            <person name="Sorensen J.L."/>
            <person name="Fitzpatrick D.A."/>
            <person name="Frisvad J.C."/>
            <person name="Nielsen K.L."/>
        </authorList>
    </citation>
    <scope>NUCLEOTIDE SEQUENCE</scope>
    <source>
        <strain evidence="2">IBT 15544</strain>
    </source>
</reference>
<feature type="chain" id="PRO_5040811494" evidence="1">
    <location>
        <begin position="22"/>
        <end position="105"/>
    </location>
</feature>
<evidence type="ECO:0000256" key="1">
    <source>
        <dbReference type="SAM" id="SignalP"/>
    </source>
</evidence>
<reference evidence="2" key="1">
    <citation type="submission" date="2022-12" db="EMBL/GenBank/DDBJ databases">
        <authorList>
            <person name="Petersen C."/>
        </authorList>
    </citation>
    <scope>NUCLEOTIDE SEQUENCE</scope>
    <source>
        <strain evidence="2">IBT 15544</strain>
    </source>
</reference>
<comment type="caution">
    <text evidence="2">The sequence shown here is derived from an EMBL/GenBank/DDBJ whole genome shotgun (WGS) entry which is preliminary data.</text>
</comment>
<dbReference type="OrthoDB" id="4366895at2759"/>
<accession>A0A9W9T883</accession>
<feature type="signal peptide" evidence="1">
    <location>
        <begin position="1"/>
        <end position="21"/>
    </location>
</feature>
<dbReference type="AlphaFoldDB" id="A0A9W9T883"/>
<organism evidence="2 3">
    <name type="scientific">Penicillium cinerascens</name>
    <dbReference type="NCBI Taxonomy" id="70096"/>
    <lineage>
        <taxon>Eukaryota</taxon>
        <taxon>Fungi</taxon>
        <taxon>Dikarya</taxon>
        <taxon>Ascomycota</taxon>
        <taxon>Pezizomycotina</taxon>
        <taxon>Eurotiomycetes</taxon>
        <taxon>Eurotiomycetidae</taxon>
        <taxon>Eurotiales</taxon>
        <taxon>Aspergillaceae</taxon>
        <taxon>Penicillium</taxon>
    </lineage>
</organism>